<feature type="region of interest" description="Disordered" evidence="1">
    <location>
        <begin position="763"/>
        <end position="782"/>
    </location>
</feature>
<organism evidence="3">
    <name type="scientific">Rhodosorus marinus</name>
    <dbReference type="NCBI Taxonomy" id="101924"/>
    <lineage>
        <taxon>Eukaryota</taxon>
        <taxon>Rhodophyta</taxon>
        <taxon>Stylonematophyceae</taxon>
        <taxon>Stylonematales</taxon>
        <taxon>Stylonemataceae</taxon>
        <taxon>Rhodosorus</taxon>
    </lineage>
</organism>
<dbReference type="InterPro" id="IPR011989">
    <property type="entry name" value="ARM-like"/>
</dbReference>
<dbReference type="SUPFAM" id="SSF46934">
    <property type="entry name" value="UBA-like"/>
    <property type="match status" value="1"/>
</dbReference>
<evidence type="ECO:0000259" key="2">
    <source>
        <dbReference type="PROSITE" id="PS50030"/>
    </source>
</evidence>
<feature type="region of interest" description="Disordered" evidence="1">
    <location>
        <begin position="1480"/>
        <end position="1509"/>
    </location>
</feature>
<dbReference type="InterPro" id="IPR016024">
    <property type="entry name" value="ARM-type_fold"/>
</dbReference>
<protein>
    <recommendedName>
        <fullName evidence="2">UBA domain-containing protein</fullName>
    </recommendedName>
</protein>
<feature type="compositionally biased region" description="Polar residues" evidence="1">
    <location>
        <begin position="950"/>
        <end position="965"/>
    </location>
</feature>
<feature type="compositionally biased region" description="Basic and acidic residues" evidence="1">
    <location>
        <begin position="915"/>
        <end position="925"/>
    </location>
</feature>
<feature type="domain" description="UBA" evidence="2">
    <location>
        <begin position="1434"/>
        <end position="1476"/>
    </location>
</feature>
<gene>
    <name evidence="3" type="ORF">RMAR00112_LOCUS31272</name>
</gene>
<name>A0A7S3A7X9_9RHOD</name>
<dbReference type="Gene3D" id="1.10.8.10">
    <property type="entry name" value="DNA helicase RuvA subunit, C-terminal domain"/>
    <property type="match status" value="1"/>
</dbReference>
<dbReference type="InterPro" id="IPR010309">
    <property type="entry name" value="E3_Ub_ligase_DUF908"/>
</dbReference>
<dbReference type="EMBL" id="HBHW01040692">
    <property type="protein sequence ID" value="CAE0063200.1"/>
    <property type="molecule type" value="Transcribed_RNA"/>
</dbReference>
<dbReference type="Gene3D" id="1.25.10.10">
    <property type="entry name" value="Leucine-rich Repeat Variant"/>
    <property type="match status" value="1"/>
</dbReference>
<accession>A0A7S3A7X9</accession>
<feature type="compositionally biased region" description="Acidic residues" evidence="1">
    <location>
        <begin position="1480"/>
        <end position="1489"/>
    </location>
</feature>
<evidence type="ECO:0000256" key="1">
    <source>
        <dbReference type="SAM" id="MobiDB-lite"/>
    </source>
</evidence>
<evidence type="ECO:0000313" key="3">
    <source>
        <dbReference type="EMBL" id="CAE0063200.1"/>
    </source>
</evidence>
<sequence length="2246" mass="244594">MGKVRTKRPVAPPPFMLDTINSIVQCTDDEQLLSILKRFEAPFRFERAGERSLYNWIDVLNRIDEALEKCICNEPMVLLLSSSEVISDDEIDDLTPRKENSELLYHCLRVTLLLVSNASDDTKNVYNSVEYLGDLLAVEDEKIILLALEIIRSLLHGNSRLRPTRAHESPKLGNILLTLSRGCWEREGGLGLVECLSSPTIDLPSEGGSIRLSFMKKEGSGAQAEVNDTSVEYETMNPSGRKSVVSVDDVRTLAGDEKWFIRTYSKEFDLPRRLRFTLSTRYRRARAFVGGMETRTRHTNVRLLALATLAQMQLSPEPLTFVFHRDPELVSELVSLARADAADGLGDLPLSIRISALKCLTSISNHGQRLKQVLSITDVSSHNGILPSMLRSEIALLFNRNDSQQASKAEFPMDWVALRGIEGEFAQADIVEALLGLVFAIATAFPMSQGPTCLVASGAIGTMVPLLNDRTPSNSRVVLHAIWALKCIIENTQISIGAAAFREHSGLSLIAGRIVTEVCAFGPEDLEDADEGVEAGVLEMRGESRELYDRLAQKFQPPPTQALKTMAPSSSAASRGALPHFKWALLRALLRLLSLVHQNSGGSIRELTGENFLKALRIILARPFYFGGSLFAASATATADMAHAEPTAASTIAESGLPQAILKSIFKGLPPSGEAIRCIPGVLAAICLSPAALKDVEAAEVIAPYLMRLFTPFYGRAMHGEIALDLGTAFEELKRHVPSLRKEIKNAFLMFLQSVAKFIRTEEPDSESTDADVGGVENPPPATDSKAILDKMKLTMAFNASRLGGFVSDISDNNYEACKSTLTSLMDICYAPAFAGINSGVGSVSSSSPSAPTASTTLYSIINAIRRLDVTFASQLCCPLSRHFMLDTEAFLDVGTKLGENWLDEVTGRGFPLGERSKVSEKESTEDPESGAEPVEIDALPKDVEPRGGSNHSLDQAPAESSVTSSVAPNGVDWARLTGPKRSRIYYQRRLNELARKLRVNIVILSGLPRMHATGVGDWGIFVALKLGAMIANLERACRWHLARAFTGVTVEMTMEADYFFSAKVTAMSRSPPEAPEDGLNRAKEGVASSAETSSGTQAKSNAEKQEKSSSREELNGLAWSLATLVASTERLYRTLARDLTTKTKKTPGRSRVSDESIENAKDLASMLGRILTTNLVSSVTMWNTSDETGVQNGLLAPEAWNYLRGVLGEIHTVLFANPWGDAPSQTQPLVLEAFLTWGGGGFLQKILSPQALLDATNSIRPLPENGLTSAAWSSNEVGDLKLRSDTDASTGAKEEWPAPNLNPIEEHQKALIVTTVGDVLESFGQLIYRLCDCDGLSNTSEDLSRICRWKAQELHRTSQVVAIQALGSILQDDNAILGSDKLRDQVISFLVVLIHKIVDTREALEKEDRGAANDIDHNDGVRRSSGDWGLDTALPENSMLTSLVGMGFRRERATAALLRAGQNGIVGAAEWLLSQEDAANEDGDDAEEADAHSVPGEPKNGTSDMEVQTDRSVLSSTLVKFCCVYEIRKVEIAVKIYEKQPKPQPPELKALKEMARSFLPADFVGTPADTQKYLAEAKTSPITRHTYQETVQSFFVSLRALSISAIRLLCSKGASKDSAYLVVDLSTALEKGKLDEDLQEVFASIIMSSFRGVLQDVSGMKPSGVIGKEQCTKIFNMAQITTVWTHLGGAHARDRIRNKDGLALIVDFLETSFTRFWGANGAHLGVSLTDEEAAKPIEGLTLTEEHGRVEQRESSESVTVKEATAKLCAMALLILDGLVRYSRTDTLSEFSSSIAESLRPDSSLGPSESKAASEADEKMADSSASRPESDITPDDIEAEAKANLESRIAQLLTKLELVTVGKVVKGIDSAEIMDMVLKMLASPLAENPDCFIALVQLACGLTEDFETGKVFLQRGGVELIWSVRNVKSLSWNNVNALFRTLLRHLVEDDDTLLEAMEQEIRSLLSANRFSSRLNLLGLVRLVLPVLHRDPELFVKAVARTCRLNPSLEAISVPEALPKAYGDIGWNVHEVVRILVDGMVLERSSPSLSEQDYMAGLRITSIALSRVTELVEWSSTCASAFLMAKAPSDSEADAFDYVLNNLLPLPPRHPPPKDRATFGLLEDISEASRQLFAALCSVNSHVRARAVEAMARVCAREAESENPRPGMLKSIAMCFALLKEEAVALLFKLNIVASMARCLDKLDLSGIEAGDTGSAVLKSFVLLGQVATNMPPSRNNADGTSEPEAM</sequence>
<feature type="region of interest" description="Disordered" evidence="1">
    <location>
        <begin position="1798"/>
        <end position="1834"/>
    </location>
</feature>
<dbReference type="SUPFAM" id="SSF48371">
    <property type="entry name" value="ARM repeat"/>
    <property type="match status" value="1"/>
</dbReference>
<feature type="region of interest" description="Disordered" evidence="1">
    <location>
        <begin position="1070"/>
        <end position="1112"/>
    </location>
</feature>
<reference evidence="3" key="1">
    <citation type="submission" date="2021-01" db="EMBL/GenBank/DDBJ databases">
        <authorList>
            <person name="Corre E."/>
            <person name="Pelletier E."/>
            <person name="Niang G."/>
            <person name="Scheremetjew M."/>
            <person name="Finn R."/>
            <person name="Kale V."/>
            <person name="Holt S."/>
            <person name="Cochrane G."/>
            <person name="Meng A."/>
            <person name="Brown T."/>
            <person name="Cohen L."/>
        </authorList>
    </citation>
    <scope>NUCLEOTIDE SEQUENCE</scope>
    <source>
        <strain evidence="3">CCMP 769</strain>
    </source>
</reference>
<feature type="compositionally biased region" description="Basic and acidic residues" evidence="1">
    <location>
        <begin position="1812"/>
        <end position="1821"/>
    </location>
</feature>
<dbReference type="Pfam" id="PF22562">
    <property type="entry name" value="UBA_7"/>
    <property type="match status" value="1"/>
</dbReference>
<dbReference type="InterPro" id="IPR015940">
    <property type="entry name" value="UBA"/>
</dbReference>
<dbReference type="Pfam" id="PF06012">
    <property type="entry name" value="DUF908"/>
    <property type="match status" value="1"/>
</dbReference>
<dbReference type="InterPro" id="IPR009060">
    <property type="entry name" value="UBA-like_sf"/>
</dbReference>
<dbReference type="Pfam" id="PF06025">
    <property type="entry name" value="DUF913"/>
    <property type="match status" value="1"/>
</dbReference>
<proteinExistence type="predicted"/>
<feature type="compositionally biased region" description="Basic and acidic residues" evidence="1">
    <location>
        <begin position="1102"/>
        <end position="1112"/>
    </location>
</feature>
<feature type="compositionally biased region" description="Polar residues" evidence="1">
    <location>
        <begin position="1090"/>
        <end position="1101"/>
    </location>
</feature>
<dbReference type="InterPro" id="IPR010314">
    <property type="entry name" value="E3_Ub_ligase_DUF913"/>
</dbReference>
<dbReference type="SMART" id="SM00165">
    <property type="entry name" value="UBA"/>
    <property type="match status" value="1"/>
</dbReference>
<dbReference type="PROSITE" id="PS50030">
    <property type="entry name" value="UBA"/>
    <property type="match status" value="1"/>
</dbReference>
<feature type="region of interest" description="Disordered" evidence="1">
    <location>
        <begin position="913"/>
        <end position="965"/>
    </location>
</feature>